<accession>A0A8J6JJ94</accession>
<evidence type="ECO:0000259" key="12">
    <source>
        <dbReference type="SMART" id="SM01097"/>
    </source>
</evidence>
<dbReference type="EC" id="6.3.5.5" evidence="11"/>
<dbReference type="InterPro" id="IPR035686">
    <property type="entry name" value="CPSase_GATase1"/>
</dbReference>
<comment type="function">
    <text evidence="11">Small subunit of the glutamine-dependent carbamoyl phosphate synthetase (CPSase). CPSase catalyzes the formation of carbamoyl phosphate from the ammonia moiety of glutamine, carbonate, and phosphate donated by ATP, constituting the first step of 2 biosynthetic pathways, one leading to arginine and/or urea and the other to pyrimidine nucleotides. The small subunit (glutamine amidotransferase) binds and cleaves glutamine to supply the large subunit with the substrate ammonia.</text>
</comment>
<evidence type="ECO:0000256" key="2">
    <source>
        <dbReference type="ARBA" id="ARBA00005077"/>
    </source>
</evidence>
<feature type="domain" description="Carbamoyl-phosphate synthase small subunit N-terminal" evidence="12">
    <location>
        <begin position="1"/>
        <end position="131"/>
    </location>
</feature>
<keyword evidence="5 11" id="KW-0547">Nucleotide-binding</keyword>
<feature type="binding site" evidence="11">
    <location>
        <position position="253"/>
    </location>
    <ligand>
        <name>L-glutamine</name>
        <dbReference type="ChEBI" id="CHEBI:58359"/>
    </ligand>
</feature>
<dbReference type="InterPro" id="IPR036480">
    <property type="entry name" value="CarbP_synth_ssu_N_sf"/>
</dbReference>
<proteinExistence type="inferred from homology"/>
<feature type="active site" evidence="11">
    <location>
        <position position="339"/>
    </location>
</feature>
<reference evidence="13" key="1">
    <citation type="submission" date="2020-08" db="EMBL/GenBank/DDBJ databases">
        <title>Genome public.</title>
        <authorList>
            <person name="Liu C."/>
            <person name="Sun Q."/>
        </authorList>
    </citation>
    <scope>NUCLEOTIDE SEQUENCE</scope>
    <source>
        <strain evidence="13">NSJ-52</strain>
    </source>
</reference>
<dbReference type="PRINTS" id="PR00097">
    <property type="entry name" value="ANTSNTHASEII"/>
</dbReference>
<evidence type="ECO:0000313" key="14">
    <source>
        <dbReference type="Proteomes" id="UP000607645"/>
    </source>
</evidence>
<dbReference type="PANTHER" id="PTHR43418:SF7">
    <property type="entry name" value="CARBAMOYL-PHOSPHATE SYNTHASE SMALL CHAIN"/>
    <property type="match status" value="1"/>
</dbReference>
<name>A0A8J6JJ94_9FIRM</name>
<feature type="binding site" evidence="11">
    <location>
        <position position="294"/>
    </location>
    <ligand>
        <name>L-glutamine</name>
        <dbReference type="ChEBI" id="CHEBI:58359"/>
    </ligand>
</feature>
<evidence type="ECO:0000256" key="4">
    <source>
        <dbReference type="ARBA" id="ARBA00022598"/>
    </source>
</evidence>
<keyword evidence="11" id="KW-0055">Arginine biosynthesis</keyword>
<dbReference type="GO" id="GO:0006207">
    <property type="term" value="P:'de novo' pyrimidine nucleobase biosynthetic process"/>
    <property type="evidence" value="ECO:0007669"/>
    <property type="project" value="InterPro"/>
</dbReference>
<dbReference type="EMBL" id="JACOPQ010000003">
    <property type="protein sequence ID" value="MBC5736287.1"/>
    <property type="molecule type" value="Genomic_DNA"/>
</dbReference>
<dbReference type="SUPFAM" id="SSF52021">
    <property type="entry name" value="Carbamoyl phosphate synthetase, small subunit N-terminal domain"/>
    <property type="match status" value="1"/>
</dbReference>
<evidence type="ECO:0000256" key="5">
    <source>
        <dbReference type="ARBA" id="ARBA00022741"/>
    </source>
</evidence>
<evidence type="ECO:0000256" key="10">
    <source>
        <dbReference type="ARBA" id="ARBA00049285"/>
    </source>
</evidence>
<dbReference type="InterPro" id="IPR006274">
    <property type="entry name" value="CarbamoylP_synth_ssu"/>
</dbReference>
<feature type="binding site" evidence="11">
    <location>
        <position position="45"/>
    </location>
    <ligand>
        <name>L-glutamine</name>
        <dbReference type="ChEBI" id="CHEBI:58359"/>
    </ligand>
</feature>
<evidence type="ECO:0000256" key="7">
    <source>
        <dbReference type="ARBA" id="ARBA00022962"/>
    </source>
</evidence>
<dbReference type="PROSITE" id="PS51273">
    <property type="entry name" value="GATASE_TYPE_1"/>
    <property type="match status" value="1"/>
</dbReference>
<dbReference type="GO" id="GO:0004088">
    <property type="term" value="F:carbamoyl-phosphate synthase (glutamine-hydrolyzing) activity"/>
    <property type="evidence" value="ECO:0007669"/>
    <property type="project" value="UniProtKB-UniRule"/>
</dbReference>
<keyword evidence="8 11" id="KW-0665">Pyrimidine biosynthesis</keyword>
<dbReference type="PRINTS" id="PR00099">
    <property type="entry name" value="CPSGATASE"/>
</dbReference>
<feature type="binding site" evidence="11">
    <location>
        <position position="224"/>
    </location>
    <ligand>
        <name>L-glutamine</name>
        <dbReference type="ChEBI" id="CHEBI:58359"/>
    </ligand>
</feature>
<dbReference type="NCBIfam" id="TIGR01368">
    <property type="entry name" value="CPSaseIIsmall"/>
    <property type="match status" value="1"/>
</dbReference>
<gene>
    <name evidence="11" type="primary">carA</name>
    <name evidence="13" type="ORF">H8S62_04585</name>
</gene>
<keyword evidence="14" id="KW-1185">Reference proteome</keyword>
<feature type="binding site" evidence="11">
    <location>
        <position position="297"/>
    </location>
    <ligand>
        <name>L-glutamine</name>
        <dbReference type="ChEBI" id="CHEBI:58359"/>
    </ligand>
</feature>
<keyword evidence="7 11" id="KW-0315">Glutamine amidotransferase</keyword>
<dbReference type="Gene3D" id="3.50.30.20">
    <property type="entry name" value="Carbamoyl-phosphate synthase small subunit, N-terminal domain"/>
    <property type="match status" value="1"/>
</dbReference>
<dbReference type="GO" id="GO:0044205">
    <property type="term" value="P:'de novo' UMP biosynthetic process"/>
    <property type="evidence" value="ECO:0007669"/>
    <property type="project" value="UniProtKB-UniRule"/>
</dbReference>
<dbReference type="InterPro" id="IPR017926">
    <property type="entry name" value="GATASE"/>
</dbReference>
<dbReference type="SMART" id="SM01097">
    <property type="entry name" value="CPSase_sm_chain"/>
    <property type="match status" value="1"/>
</dbReference>
<evidence type="ECO:0000256" key="3">
    <source>
        <dbReference type="ARBA" id="ARBA00007800"/>
    </source>
</evidence>
<feature type="binding site" evidence="11">
    <location>
        <position position="256"/>
    </location>
    <ligand>
        <name>L-glutamine</name>
        <dbReference type="ChEBI" id="CHEBI:58359"/>
    </ligand>
</feature>
<evidence type="ECO:0000256" key="8">
    <source>
        <dbReference type="ARBA" id="ARBA00022975"/>
    </source>
</evidence>
<keyword evidence="6 11" id="KW-0067">ATP-binding</keyword>
<dbReference type="InterPro" id="IPR029062">
    <property type="entry name" value="Class_I_gatase-like"/>
</dbReference>
<feature type="region of interest" description="CPSase" evidence="11">
    <location>
        <begin position="1"/>
        <end position="173"/>
    </location>
</feature>
<dbReference type="SUPFAM" id="SSF52317">
    <property type="entry name" value="Class I glutamine amidotransferase-like"/>
    <property type="match status" value="1"/>
</dbReference>
<evidence type="ECO:0000256" key="9">
    <source>
        <dbReference type="ARBA" id="ARBA00048816"/>
    </source>
</evidence>
<comment type="catalytic activity">
    <reaction evidence="10 11">
        <text>L-glutamine + H2O = L-glutamate + NH4(+)</text>
        <dbReference type="Rhea" id="RHEA:15889"/>
        <dbReference type="ChEBI" id="CHEBI:15377"/>
        <dbReference type="ChEBI" id="CHEBI:28938"/>
        <dbReference type="ChEBI" id="CHEBI:29985"/>
        <dbReference type="ChEBI" id="CHEBI:58359"/>
    </reaction>
</comment>
<dbReference type="GO" id="GO:0006526">
    <property type="term" value="P:L-arginine biosynthetic process"/>
    <property type="evidence" value="ECO:0007669"/>
    <property type="project" value="UniProtKB-UniRule"/>
</dbReference>
<dbReference type="PRINTS" id="PR00096">
    <property type="entry name" value="GATASE"/>
</dbReference>
<dbReference type="UniPathway" id="UPA00070">
    <property type="reaction ID" value="UER00115"/>
</dbReference>
<feature type="active site" description="Nucleophile" evidence="11">
    <location>
        <position position="252"/>
    </location>
</feature>
<dbReference type="HAMAP" id="MF_01209">
    <property type="entry name" value="CPSase_S_chain"/>
    <property type="match status" value="1"/>
</dbReference>
<feature type="binding site" evidence="11">
    <location>
        <position position="226"/>
    </location>
    <ligand>
        <name>L-glutamine</name>
        <dbReference type="ChEBI" id="CHEBI:58359"/>
    </ligand>
</feature>
<protein>
    <recommendedName>
        <fullName evidence="11">Carbamoyl phosphate synthase small chain</fullName>
        <ecNumber evidence="11">6.3.5.5</ecNumber>
    </recommendedName>
    <alternativeName>
        <fullName evidence="11">Carbamoyl phosphate synthetase glutamine chain</fullName>
    </alternativeName>
</protein>
<comment type="similarity">
    <text evidence="3 11">Belongs to the CarA family.</text>
</comment>
<dbReference type="Pfam" id="PF00117">
    <property type="entry name" value="GATase"/>
    <property type="match status" value="1"/>
</dbReference>
<dbReference type="UniPathway" id="UPA00068">
    <property type="reaction ID" value="UER00171"/>
</dbReference>
<comment type="caution">
    <text evidence="13">The sequence shown here is derived from an EMBL/GenBank/DDBJ whole genome shotgun (WGS) entry which is preliminary data.</text>
</comment>
<organism evidence="13 14">
    <name type="scientific">Lawsonibacter faecis</name>
    <dbReference type="NCBI Taxonomy" id="2763052"/>
    <lineage>
        <taxon>Bacteria</taxon>
        <taxon>Bacillati</taxon>
        <taxon>Bacillota</taxon>
        <taxon>Clostridia</taxon>
        <taxon>Eubacteriales</taxon>
        <taxon>Oscillospiraceae</taxon>
        <taxon>Lawsonibacter</taxon>
    </lineage>
</organism>
<dbReference type="GO" id="GO:0006541">
    <property type="term" value="P:glutamine metabolic process"/>
    <property type="evidence" value="ECO:0007669"/>
    <property type="project" value="InterPro"/>
</dbReference>
<comment type="subunit">
    <text evidence="11">Composed of two chains; the small (or glutamine) chain promotes the hydrolysis of glutamine to ammonia, which is used by the large (or ammonia) chain to synthesize carbamoyl phosphate. Tetramer of heterodimers (alpha,beta)4.</text>
</comment>
<keyword evidence="4 11" id="KW-0436">Ligase</keyword>
<comment type="catalytic activity">
    <reaction evidence="9 11">
        <text>hydrogencarbonate + L-glutamine + 2 ATP + H2O = carbamoyl phosphate + L-glutamate + 2 ADP + phosphate + 2 H(+)</text>
        <dbReference type="Rhea" id="RHEA:18633"/>
        <dbReference type="ChEBI" id="CHEBI:15377"/>
        <dbReference type="ChEBI" id="CHEBI:15378"/>
        <dbReference type="ChEBI" id="CHEBI:17544"/>
        <dbReference type="ChEBI" id="CHEBI:29985"/>
        <dbReference type="ChEBI" id="CHEBI:30616"/>
        <dbReference type="ChEBI" id="CHEBI:43474"/>
        <dbReference type="ChEBI" id="CHEBI:58228"/>
        <dbReference type="ChEBI" id="CHEBI:58359"/>
        <dbReference type="ChEBI" id="CHEBI:456216"/>
        <dbReference type="EC" id="6.3.5.5"/>
    </reaction>
</comment>
<dbReference type="Gene3D" id="3.40.50.880">
    <property type="match status" value="1"/>
</dbReference>
<dbReference type="CDD" id="cd01744">
    <property type="entry name" value="GATase1_CPSase"/>
    <property type="match status" value="1"/>
</dbReference>
<dbReference type="PANTHER" id="PTHR43418">
    <property type="entry name" value="MULTIFUNCTIONAL TRYPTOPHAN BIOSYNTHESIS PROTEIN-RELATED"/>
    <property type="match status" value="1"/>
</dbReference>
<dbReference type="InterPro" id="IPR002474">
    <property type="entry name" value="CarbamoylP_synth_ssu_N"/>
</dbReference>
<dbReference type="Pfam" id="PF00988">
    <property type="entry name" value="CPSase_sm_chain"/>
    <property type="match status" value="1"/>
</dbReference>
<dbReference type="GO" id="GO:0005524">
    <property type="term" value="F:ATP binding"/>
    <property type="evidence" value="ECO:0007669"/>
    <property type="project" value="UniProtKB-UniRule"/>
</dbReference>
<dbReference type="Proteomes" id="UP000607645">
    <property type="component" value="Unassembled WGS sequence"/>
</dbReference>
<evidence type="ECO:0000256" key="1">
    <source>
        <dbReference type="ARBA" id="ARBA00004812"/>
    </source>
</evidence>
<dbReference type="NCBIfam" id="NF009475">
    <property type="entry name" value="PRK12838.1"/>
    <property type="match status" value="1"/>
</dbReference>
<dbReference type="AlphaFoldDB" id="A0A8J6JJ94"/>
<evidence type="ECO:0000256" key="11">
    <source>
        <dbReference type="HAMAP-Rule" id="MF_01209"/>
    </source>
</evidence>
<feature type="binding site" evidence="11">
    <location>
        <position position="296"/>
    </location>
    <ligand>
        <name>L-glutamine</name>
        <dbReference type="ChEBI" id="CHEBI:58359"/>
    </ligand>
</feature>
<comment type="pathway">
    <text evidence="2 11">Amino-acid biosynthesis; L-arginine biosynthesis; carbamoyl phosphate from bicarbonate: step 1/1.</text>
</comment>
<evidence type="ECO:0000313" key="13">
    <source>
        <dbReference type="EMBL" id="MBC5736287.1"/>
    </source>
</evidence>
<evidence type="ECO:0000256" key="6">
    <source>
        <dbReference type="ARBA" id="ARBA00022840"/>
    </source>
</evidence>
<dbReference type="RefSeq" id="WP_173023802.1">
    <property type="nucleotide sequence ID" value="NZ_JACOPQ010000003.1"/>
</dbReference>
<comment type="pathway">
    <text evidence="1 11">Pyrimidine metabolism; UMP biosynthesis via de novo pathway; (S)-dihydroorotate from bicarbonate: step 1/3.</text>
</comment>
<sequence length="363" mass="39528">MKATLILANGAVFTGRSIGSTADRVCEMVFNTSMTGYQEILTDPSYAGQGIVMSYPLIGNYGVNSEDNESDRPWAEALIVRHISPRGSNFRCETDLDSYLKQFDITGIEGVDTRALTRILRNQGTMNGMITCAEHFNIEDCMARIRAYRVEGTVERVTRSAPEVFAPAVDCGKPLRVALMDYGVKRSMIGCLTNRGCEVTVLPAHTSAGEVLAGGFDGVMLSNGPGDPADNVEIIAELKKLYESEIPIFGVCLGHQLLALATGAQTRRMRFGHRGANHPVKDLRTGRSQITSQNHGYVVCADSVDPAVAGISHVNVNEGSVEGLQYKRPKCFTVQFHPEAAPGPKDTKYLFNRFIENMKGGDL</sequence>
<dbReference type="InterPro" id="IPR050472">
    <property type="entry name" value="Anth_synth/Amidotransfase"/>
</dbReference>
<dbReference type="FunFam" id="3.50.30.20:FF:000001">
    <property type="entry name" value="Carbamoyl-phosphate synthase small chain"/>
    <property type="match status" value="1"/>
</dbReference>
<keyword evidence="11" id="KW-0028">Amino-acid biosynthesis</keyword>
<feature type="active site" evidence="11">
    <location>
        <position position="337"/>
    </location>
</feature>